<sequence>MNGTGWGRPRNSGSTSIISKAAYKGDLDLIQRISKLHHRKKKKEDWMERWGSREASGTFQPSGISDRFPFLAASVMTSDGIPKPGKWSKNH</sequence>
<name>W2VXU8_PHYNI</name>
<proteinExistence type="predicted"/>
<dbReference type="Proteomes" id="UP000018958">
    <property type="component" value="Unassembled WGS sequence"/>
</dbReference>
<evidence type="ECO:0000256" key="1">
    <source>
        <dbReference type="SAM" id="MobiDB-lite"/>
    </source>
</evidence>
<organism evidence="2 3">
    <name type="scientific">Phytophthora nicotianae CJ01A1</name>
    <dbReference type="NCBI Taxonomy" id="1317063"/>
    <lineage>
        <taxon>Eukaryota</taxon>
        <taxon>Sar</taxon>
        <taxon>Stramenopiles</taxon>
        <taxon>Oomycota</taxon>
        <taxon>Peronosporomycetes</taxon>
        <taxon>Peronosporales</taxon>
        <taxon>Peronosporaceae</taxon>
        <taxon>Phytophthora</taxon>
    </lineage>
</organism>
<feature type="region of interest" description="Disordered" evidence="1">
    <location>
        <begin position="41"/>
        <end position="63"/>
    </location>
</feature>
<evidence type="ECO:0000313" key="2">
    <source>
        <dbReference type="EMBL" id="ETP03130.1"/>
    </source>
</evidence>
<comment type="caution">
    <text evidence="2">The sequence shown here is derived from an EMBL/GenBank/DDBJ whole genome shotgun (WGS) entry which is preliminary data.</text>
</comment>
<dbReference type="AlphaFoldDB" id="W2VXU8"/>
<reference evidence="2 3" key="1">
    <citation type="submission" date="2013-11" db="EMBL/GenBank/DDBJ databases">
        <title>The Genome Sequence of Phytophthora parasitica CJ01A1.</title>
        <authorList>
            <consortium name="The Broad Institute Genomics Platform"/>
            <person name="Russ C."/>
            <person name="Tyler B."/>
            <person name="Panabieres F."/>
            <person name="Shan W."/>
            <person name="Tripathy S."/>
            <person name="Grunwald N."/>
            <person name="Machado M."/>
            <person name="Johnson C.S."/>
            <person name="Walker B."/>
            <person name="Young S.K."/>
            <person name="Zeng Q."/>
            <person name="Gargeya S."/>
            <person name="Fitzgerald M."/>
            <person name="Haas B."/>
            <person name="Abouelleil A."/>
            <person name="Allen A.W."/>
            <person name="Alvarado L."/>
            <person name="Arachchi H.M."/>
            <person name="Berlin A.M."/>
            <person name="Chapman S.B."/>
            <person name="Gainer-Dewar J."/>
            <person name="Goldberg J."/>
            <person name="Griggs A."/>
            <person name="Gujja S."/>
            <person name="Hansen M."/>
            <person name="Howarth C."/>
            <person name="Imamovic A."/>
            <person name="Ireland A."/>
            <person name="Larimer J."/>
            <person name="McCowan C."/>
            <person name="Murphy C."/>
            <person name="Pearson M."/>
            <person name="Poon T.W."/>
            <person name="Priest M."/>
            <person name="Roberts A."/>
            <person name="Saif S."/>
            <person name="Shea T."/>
            <person name="Sisk P."/>
            <person name="Sykes S."/>
            <person name="Wortman J."/>
            <person name="Nusbaum C."/>
            <person name="Birren B."/>
        </authorList>
    </citation>
    <scope>NUCLEOTIDE SEQUENCE [LARGE SCALE GENOMIC DNA]</scope>
    <source>
        <strain evidence="2 3">CJ01A1</strain>
    </source>
</reference>
<feature type="compositionally biased region" description="Basic and acidic residues" evidence="1">
    <location>
        <begin position="43"/>
        <end position="52"/>
    </location>
</feature>
<protein>
    <submittedName>
        <fullName evidence="2">Uncharacterized protein</fullName>
    </submittedName>
</protein>
<evidence type="ECO:0000313" key="3">
    <source>
        <dbReference type="Proteomes" id="UP000018958"/>
    </source>
</evidence>
<accession>W2VXU8</accession>
<gene>
    <name evidence="2" type="ORF">F441_19869</name>
</gene>
<dbReference type="EMBL" id="ANIX01003941">
    <property type="protein sequence ID" value="ETP03130.1"/>
    <property type="molecule type" value="Genomic_DNA"/>
</dbReference>